<reference evidence="4" key="1">
    <citation type="journal article" date="2019" name="Int. J. Syst. Evol. Microbiol.">
        <title>The Global Catalogue of Microorganisms (GCM) 10K type strain sequencing project: providing services to taxonomists for standard genome sequencing and annotation.</title>
        <authorList>
            <consortium name="The Broad Institute Genomics Platform"/>
            <consortium name="The Broad Institute Genome Sequencing Center for Infectious Disease"/>
            <person name="Wu L."/>
            <person name="Ma J."/>
        </authorList>
    </citation>
    <scope>NUCLEOTIDE SEQUENCE [LARGE SCALE GENOMIC DNA]</scope>
    <source>
        <strain evidence="4">KCTC 32255</strain>
    </source>
</reference>
<feature type="compositionally biased region" description="Acidic residues" evidence="1">
    <location>
        <begin position="9"/>
        <end position="24"/>
    </location>
</feature>
<protein>
    <submittedName>
        <fullName evidence="3">Uncharacterized protein</fullName>
    </submittedName>
</protein>
<feature type="transmembrane region" description="Helical" evidence="2">
    <location>
        <begin position="49"/>
        <end position="73"/>
    </location>
</feature>
<accession>A0ABW2CAB3</accession>
<evidence type="ECO:0000313" key="4">
    <source>
        <dbReference type="Proteomes" id="UP001596337"/>
    </source>
</evidence>
<proteinExistence type="predicted"/>
<keyword evidence="2" id="KW-0812">Transmembrane</keyword>
<dbReference type="EMBL" id="JBHSXX010000001">
    <property type="protein sequence ID" value="MFC6871487.1"/>
    <property type="molecule type" value="Genomic_DNA"/>
</dbReference>
<evidence type="ECO:0000313" key="3">
    <source>
        <dbReference type="EMBL" id="MFC6871487.1"/>
    </source>
</evidence>
<evidence type="ECO:0000256" key="2">
    <source>
        <dbReference type="SAM" id="Phobius"/>
    </source>
</evidence>
<dbReference type="RefSeq" id="WP_345391153.1">
    <property type="nucleotide sequence ID" value="NZ_BAABLA010000007.1"/>
</dbReference>
<dbReference type="Proteomes" id="UP001596337">
    <property type="component" value="Unassembled WGS sequence"/>
</dbReference>
<keyword evidence="2" id="KW-1133">Transmembrane helix</keyword>
<feature type="region of interest" description="Disordered" evidence="1">
    <location>
        <begin position="1"/>
        <end position="44"/>
    </location>
</feature>
<comment type="caution">
    <text evidence="3">The sequence shown here is derived from an EMBL/GenBank/DDBJ whole genome shotgun (WGS) entry which is preliminary data.</text>
</comment>
<sequence>MTGPYGPNDPDEDGPSDDTEYPVDEAERAALGLPPLSSDRRERPDPPQLVRISVLLWVLSAVVMVAGFVLMLANQRAITEELLDAYETARRAGESIANREGITDSDIEAGVPGLLWLLFAGSVMIAGLIGLFAYRAREGTRSARTALALLTLVLLAFVVGMPSAFVNPLHVVALVLAAVAAVLLFLPNVSGYFPPLPRMRRRWRDFS</sequence>
<feature type="transmembrane region" description="Helical" evidence="2">
    <location>
        <begin position="114"/>
        <end position="134"/>
    </location>
</feature>
<feature type="transmembrane region" description="Helical" evidence="2">
    <location>
        <begin position="171"/>
        <end position="193"/>
    </location>
</feature>
<gene>
    <name evidence="3" type="ORF">ACFQGD_30630</name>
</gene>
<organism evidence="3 4">
    <name type="scientific">Haloechinothrix salitolerans</name>
    <dbReference type="NCBI Taxonomy" id="926830"/>
    <lineage>
        <taxon>Bacteria</taxon>
        <taxon>Bacillati</taxon>
        <taxon>Actinomycetota</taxon>
        <taxon>Actinomycetes</taxon>
        <taxon>Pseudonocardiales</taxon>
        <taxon>Pseudonocardiaceae</taxon>
        <taxon>Haloechinothrix</taxon>
    </lineage>
</organism>
<keyword evidence="4" id="KW-1185">Reference proteome</keyword>
<evidence type="ECO:0000256" key="1">
    <source>
        <dbReference type="SAM" id="MobiDB-lite"/>
    </source>
</evidence>
<keyword evidence="2" id="KW-0472">Membrane</keyword>
<feature type="transmembrane region" description="Helical" evidence="2">
    <location>
        <begin position="146"/>
        <end position="165"/>
    </location>
</feature>
<name>A0ABW2CAB3_9PSEU</name>